<dbReference type="RefSeq" id="WP_271996618.1">
    <property type="nucleotide sequence ID" value="NZ_JAQNDN010000003.1"/>
</dbReference>
<dbReference type="PROSITE" id="PS00079">
    <property type="entry name" value="MULTICOPPER_OXIDASE1"/>
    <property type="match status" value="1"/>
</dbReference>
<gene>
    <name evidence="6" type="ORF">POL58_09540</name>
</gene>
<feature type="domain" description="Plastocyanin-like" evidence="3">
    <location>
        <begin position="232"/>
        <end position="307"/>
    </location>
</feature>
<dbReference type="InterPro" id="IPR045087">
    <property type="entry name" value="Cu-oxidase_fam"/>
</dbReference>
<dbReference type="CDD" id="cd13861">
    <property type="entry name" value="CuRO_1_CumA_like"/>
    <property type="match status" value="1"/>
</dbReference>
<dbReference type="InterPro" id="IPR001117">
    <property type="entry name" value="Cu-oxidase_2nd"/>
</dbReference>
<dbReference type="SUPFAM" id="SSF49503">
    <property type="entry name" value="Cupredoxins"/>
    <property type="match status" value="3"/>
</dbReference>
<dbReference type="Pfam" id="PF07732">
    <property type="entry name" value="Cu-oxidase_3"/>
    <property type="match status" value="1"/>
</dbReference>
<dbReference type="Pfam" id="PF00394">
    <property type="entry name" value="Cu-oxidase"/>
    <property type="match status" value="1"/>
</dbReference>
<evidence type="ECO:0000259" key="4">
    <source>
        <dbReference type="Pfam" id="PF07731"/>
    </source>
</evidence>
<dbReference type="InterPro" id="IPR011707">
    <property type="entry name" value="Cu-oxidase-like_N"/>
</dbReference>
<name>A0ABT5B371_9BACT</name>
<dbReference type="PROSITE" id="PS00080">
    <property type="entry name" value="MULTICOPPER_OXIDASE2"/>
    <property type="match status" value="1"/>
</dbReference>
<feature type="domain" description="Plastocyanin-like" evidence="5">
    <location>
        <begin position="82"/>
        <end position="190"/>
    </location>
</feature>
<evidence type="ECO:0000313" key="6">
    <source>
        <dbReference type="EMBL" id="MDC0667979.1"/>
    </source>
</evidence>
<evidence type="ECO:0000259" key="5">
    <source>
        <dbReference type="Pfam" id="PF07732"/>
    </source>
</evidence>
<dbReference type="Pfam" id="PF07731">
    <property type="entry name" value="Cu-oxidase_2"/>
    <property type="match status" value="1"/>
</dbReference>
<dbReference type="Proteomes" id="UP001217838">
    <property type="component" value="Unassembled WGS sequence"/>
</dbReference>
<dbReference type="InterPro" id="IPR008972">
    <property type="entry name" value="Cupredoxin"/>
</dbReference>
<dbReference type="PANTHER" id="PTHR11709">
    <property type="entry name" value="MULTI-COPPER OXIDASE"/>
    <property type="match status" value="1"/>
</dbReference>
<accession>A0ABT5B371</accession>
<proteinExistence type="predicted"/>
<keyword evidence="2" id="KW-0560">Oxidoreductase</keyword>
<dbReference type="InterPro" id="IPR033138">
    <property type="entry name" value="Cu_oxidase_CS"/>
</dbReference>
<keyword evidence="7" id="KW-1185">Reference proteome</keyword>
<protein>
    <submittedName>
        <fullName evidence="6">Multicopper oxidase family protein</fullName>
    </submittedName>
</protein>
<evidence type="ECO:0000313" key="7">
    <source>
        <dbReference type="Proteomes" id="UP001217838"/>
    </source>
</evidence>
<evidence type="ECO:0000256" key="2">
    <source>
        <dbReference type="ARBA" id="ARBA00023002"/>
    </source>
</evidence>
<dbReference type="PANTHER" id="PTHR11709:SF2">
    <property type="entry name" value="MULTICOPPER OXIDASE LPR1"/>
    <property type="match status" value="1"/>
</dbReference>
<dbReference type="InterPro" id="IPR002355">
    <property type="entry name" value="Cu_oxidase_Cu_BS"/>
</dbReference>
<reference evidence="6 7" key="1">
    <citation type="submission" date="2022-11" db="EMBL/GenBank/DDBJ databases">
        <title>Minimal conservation of predation-associated metabolite biosynthetic gene clusters underscores biosynthetic potential of Myxococcota including descriptions for ten novel species: Archangium lansinium sp. nov., Myxococcus landrumus sp. nov., Nannocystis bai.</title>
        <authorList>
            <person name="Ahearne A."/>
            <person name="Stevens C."/>
            <person name="Dowd S."/>
        </authorList>
    </citation>
    <scope>NUCLEOTIDE SEQUENCE [LARGE SCALE GENOMIC DNA]</scope>
    <source>
        <strain evidence="6 7">NCELM</strain>
    </source>
</reference>
<keyword evidence="1" id="KW-0479">Metal-binding</keyword>
<dbReference type="EMBL" id="JAQNDN010000003">
    <property type="protein sequence ID" value="MDC0667979.1"/>
    <property type="molecule type" value="Genomic_DNA"/>
</dbReference>
<evidence type="ECO:0000256" key="1">
    <source>
        <dbReference type="ARBA" id="ARBA00022723"/>
    </source>
</evidence>
<feature type="domain" description="Plastocyanin-like" evidence="4">
    <location>
        <begin position="400"/>
        <end position="493"/>
    </location>
</feature>
<dbReference type="Gene3D" id="2.60.40.420">
    <property type="entry name" value="Cupredoxins - blue copper proteins"/>
    <property type="match status" value="3"/>
</dbReference>
<sequence length="494" mass="54848">MFIANSQDSRPTARLRSAFLLGVLALAACTREPGRAQAGTTATDEQEEVRQRLARAPGATWEAVRETSVTREYELVAAPARVQLLDGRMLDVWAYNGQVPGPTLRADVGDRLRVRLVNRLPQATSIHWHGLRLDNTMDGVPGVTQPPVEPGESFTYEFVLEDAGTFWFHPHIRGSEQVERGLHAALIVGDGPSAPALREEVWVLDDWRLAEDGQIDPRFVTRHDLAHDGRWGQMVTVNGVTATTLALRPGERVRLRLLNVSNGRVFRPRFGAVKAEVVAFDGRPTSRPLPVDVLELAPGNRADVELSVPETMSDQQLAVEDTFTRRRLPLATIDVRGPAETAKASISAATLPDPDWSAATGLPADELFRLNARRGGPYGVEWTLNDQVMSPAHHGHSSVQHESRYTLKDGRFTKLQFVNESARLHPMHIHGQFFRVLARNGVPVEEHHWRDTVLVGPRESVDIGLVPRDAGLWALHCHIQEHHDSGMMTLVRVE</sequence>
<comment type="caution">
    <text evidence="6">The sequence shown here is derived from an EMBL/GenBank/DDBJ whole genome shotgun (WGS) entry which is preliminary data.</text>
</comment>
<organism evidence="6 7">
    <name type="scientific">Nannocystis radixulma</name>
    <dbReference type="NCBI Taxonomy" id="2995305"/>
    <lineage>
        <taxon>Bacteria</taxon>
        <taxon>Pseudomonadati</taxon>
        <taxon>Myxococcota</taxon>
        <taxon>Polyangia</taxon>
        <taxon>Nannocystales</taxon>
        <taxon>Nannocystaceae</taxon>
        <taxon>Nannocystis</taxon>
    </lineage>
</organism>
<evidence type="ECO:0000259" key="3">
    <source>
        <dbReference type="Pfam" id="PF00394"/>
    </source>
</evidence>
<dbReference type="InterPro" id="IPR011706">
    <property type="entry name" value="Cu-oxidase_C"/>
</dbReference>